<dbReference type="Gene3D" id="1.10.340.30">
    <property type="entry name" value="Hypothetical protein, domain 2"/>
    <property type="match status" value="1"/>
</dbReference>
<protein>
    <recommendedName>
        <fullName evidence="2">DNA-3-methyladenine glycosylase II</fullName>
        <ecNumber evidence="2">3.2.2.21</ecNumber>
    </recommendedName>
</protein>
<dbReference type="AlphaFoldDB" id="A0A2C9DCG6"/>
<proteinExistence type="predicted"/>
<evidence type="ECO:0000313" key="7">
    <source>
        <dbReference type="Proteomes" id="UP000223606"/>
    </source>
</evidence>
<dbReference type="PANTHER" id="PTHR43003:SF13">
    <property type="entry name" value="DNA-3-METHYLADENINE GLYCOSYLASE 2"/>
    <property type="match status" value="1"/>
</dbReference>
<dbReference type="KEGG" id="hdi:HDIA_4415"/>
<feature type="domain" description="HhH-GPD" evidence="5">
    <location>
        <begin position="51"/>
        <end position="201"/>
    </location>
</feature>
<evidence type="ECO:0000313" key="6">
    <source>
        <dbReference type="EMBL" id="SON57956.1"/>
    </source>
</evidence>
<evidence type="ECO:0000256" key="2">
    <source>
        <dbReference type="ARBA" id="ARBA00012000"/>
    </source>
</evidence>
<dbReference type="GO" id="GO:0032993">
    <property type="term" value="C:protein-DNA complex"/>
    <property type="evidence" value="ECO:0007669"/>
    <property type="project" value="TreeGrafter"/>
</dbReference>
<dbReference type="GO" id="GO:0005737">
    <property type="term" value="C:cytoplasm"/>
    <property type="evidence" value="ECO:0007669"/>
    <property type="project" value="TreeGrafter"/>
</dbReference>
<dbReference type="InterPro" id="IPR011257">
    <property type="entry name" value="DNA_glycosylase"/>
</dbReference>
<dbReference type="EMBL" id="LT960614">
    <property type="protein sequence ID" value="SON57956.1"/>
    <property type="molecule type" value="Genomic_DNA"/>
</dbReference>
<dbReference type="Proteomes" id="UP000223606">
    <property type="component" value="Chromosome 1"/>
</dbReference>
<keyword evidence="4" id="KW-0234">DNA repair</keyword>
<evidence type="ECO:0000256" key="1">
    <source>
        <dbReference type="ARBA" id="ARBA00000086"/>
    </source>
</evidence>
<evidence type="ECO:0000256" key="4">
    <source>
        <dbReference type="ARBA" id="ARBA00023204"/>
    </source>
</evidence>
<comment type="catalytic activity">
    <reaction evidence="1">
        <text>Hydrolysis of alkylated DNA, releasing 3-methyladenine, 3-methylguanine, 7-methylguanine and 7-methyladenine.</text>
        <dbReference type="EC" id="3.2.2.21"/>
    </reaction>
</comment>
<dbReference type="PANTHER" id="PTHR43003">
    <property type="entry name" value="DNA-3-METHYLADENINE GLYCOSYLASE"/>
    <property type="match status" value="1"/>
</dbReference>
<keyword evidence="3" id="KW-0227">DNA damage</keyword>
<dbReference type="InterPro" id="IPR003265">
    <property type="entry name" value="HhH-GPD_domain"/>
</dbReference>
<gene>
    <name evidence="6" type="primary">alkA</name>
    <name evidence="6" type="ORF">HDIA_4415</name>
</gene>
<name>A0A2C9DCG6_9HYPH</name>
<sequence length="213" mass="22842">MRRLLSDADMAEGLHALGKCDPRLRPVIEATGPVAIRYRPPGFEGIARIIVAQQISVASAAAIWRKLEARLGGVTAPAFAGLSLEDMRACGLSAGKQRTLLAISEACASGLDLEALAEAPPEEAIAALTALHGIGVWTAEIFLLFCARHADVFPAGDLALQVAVKDAFALEDRPKEKPMREIAALWSPWRGVAAKLFWAYYKVCRDGRTALPV</sequence>
<dbReference type="Pfam" id="PF00730">
    <property type="entry name" value="HhH-GPD"/>
    <property type="match status" value="1"/>
</dbReference>
<keyword evidence="7" id="KW-1185">Reference proteome</keyword>
<dbReference type="GO" id="GO:0006307">
    <property type="term" value="P:DNA alkylation repair"/>
    <property type="evidence" value="ECO:0007669"/>
    <property type="project" value="TreeGrafter"/>
</dbReference>
<accession>A0A2C9DCG6</accession>
<dbReference type="CDD" id="cd00056">
    <property type="entry name" value="ENDO3c"/>
    <property type="match status" value="1"/>
</dbReference>
<keyword evidence="6" id="KW-0326">Glycosidase</keyword>
<dbReference type="SUPFAM" id="SSF48150">
    <property type="entry name" value="DNA-glycosylase"/>
    <property type="match status" value="1"/>
</dbReference>
<dbReference type="GO" id="GO:0043916">
    <property type="term" value="F:DNA-7-methylguanine glycosylase activity"/>
    <property type="evidence" value="ECO:0007669"/>
    <property type="project" value="TreeGrafter"/>
</dbReference>
<dbReference type="Gene3D" id="1.10.1670.40">
    <property type="match status" value="1"/>
</dbReference>
<dbReference type="GO" id="GO:0006285">
    <property type="term" value="P:base-excision repair, AP site formation"/>
    <property type="evidence" value="ECO:0007669"/>
    <property type="project" value="TreeGrafter"/>
</dbReference>
<dbReference type="GO" id="GO:0032131">
    <property type="term" value="F:alkylated DNA binding"/>
    <property type="evidence" value="ECO:0007669"/>
    <property type="project" value="TreeGrafter"/>
</dbReference>
<dbReference type="EC" id="3.2.2.21" evidence="2"/>
<evidence type="ECO:0000256" key="3">
    <source>
        <dbReference type="ARBA" id="ARBA00022763"/>
    </source>
</evidence>
<dbReference type="GO" id="GO:0008725">
    <property type="term" value="F:DNA-3-methyladenine glycosylase activity"/>
    <property type="evidence" value="ECO:0007669"/>
    <property type="project" value="TreeGrafter"/>
</dbReference>
<dbReference type="SMART" id="SM00478">
    <property type="entry name" value="ENDO3c"/>
    <property type="match status" value="1"/>
</dbReference>
<organism evidence="6 7">
    <name type="scientific">Hartmannibacter diazotrophicus</name>
    <dbReference type="NCBI Taxonomy" id="1482074"/>
    <lineage>
        <taxon>Bacteria</taxon>
        <taxon>Pseudomonadati</taxon>
        <taxon>Pseudomonadota</taxon>
        <taxon>Alphaproteobacteria</taxon>
        <taxon>Hyphomicrobiales</taxon>
        <taxon>Pleomorphomonadaceae</taxon>
        <taxon>Hartmannibacter</taxon>
    </lineage>
</organism>
<dbReference type="InterPro" id="IPR051912">
    <property type="entry name" value="Alkylbase_DNA_Glycosylase/TA"/>
</dbReference>
<dbReference type="OrthoDB" id="9785929at2"/>
<reference evidence="7" key="1">
    <citation type="submission" date="2017-09" db="EMBL/GenBank/DDBJ databases">
        <title>Genome sequence of Nannocystis excedens DSM 71.</title>
        <authorList>
            <person name="Blom J."/>
        </authorList>
    </citation>
    <scope>NUCLEOTIDE SEQUENCE [LARGE SCALE GENOMIC DNA]</scope>
    <source>
        <strain evidence="7">type strain: E19</strain>
    </source>
</reference>
<evidence type="ECO:0000259" key="5">
    <source>
        <dbReference type="SMART" id="SM00478"/>
    </source>
</evidence>
<keyword evidence="6" id="KW-0378">Hydrolase</keyword>